<evidence type="ECO:0000256" key="2">
    <source>
        <dbReference type="ARBA" id="ARBA00034247"/>
    </source>
</evidence>
<feature type="domain" description="GGDEF" evidence="4">
    <location>
        <begin position="117"/>
        <end position="249"/>
    </location>
</feature>
<dbReference type="Pfam" id="PF00990">
    <property type="entry name" value="GGDEF"/>
    <property type="match status" value="1"/>
</dbReference>
<organism evidence="5 6">
    <name type="scientific">Marinomonas sargassi</name>
    <dbReference type="NCBI Taxonomy" id="2984494"/>
    <lineage>
        <taxon>Bacteria</taxon>
        <taxon>Pseudomonadati</taxon>
        <taxon>Pseudomonadota</taxon>
        <taxon>Gammaproteobacteria</taxon>
        <taxon>Oceanospirillales</taxon>
        <taxon>Oceanospirillaceae</taxon>
        <taxon>Marinomonas</taxon>
    </lineage>
</organism>
<evidence type="ECO:0000313" key="5">
    <source>
        <dbReference type="EMBL" id="MCV2403566.1"/>
    </source>
</evidence>
<evidence type="ECO:0000256" key="3">
    <source>
        <dbReference type="SAM" id="Phobius"/>
    </source>
</evidence>
<dbReference type="SUPFAM" id="SSF55073">
    <property type="entry name" value="Nucleotide cyclase"/>
    <property type="match status" value="1"/>
</dbReference>
<gene>
    <name evidence="5" type="ORF">OFY17_11855</name>
</gene>
<keyword evidence="6" id="KW-1185">Reference proteome</keyword>
<dbReference type="RefSeq" id="WP_263530944.1">
    <property type="nucleotide sequence ID" value="NZ_JAOVZB010000005.1"/>
</dbReference>
<feature type="transmembrane region" description="Helical" evidence="3">
    <location>
        <begin position="17"/>
        <end position="36"/>
    </location>
</feature>
<dbReference type="InterPro" id="IPR029787">
    <property type="entry name" value="Nucleotide_cyclase"/>
</dbReference>
<dbReference type="NCBIfam" id="TIGR00254">
    <property type="entry name" value="GGDEF"/>
    <property type="match status" value="1"/>
</dbReference>
<keyword evidence="3" id="KW-0812">Transmembrane</keyword>
<reference evidence="5 6" key="1">
    <citation type="submission" date="2022-10" db="EMBL/GenBank/DDBJ databases">
        <title>Marinomonas transparenta sp. nov. and Marinomonas sargassi sp. nov., isolated from marine alga (Sargassum natans (L.) Gaillon).</title>
        <authorList>
            <person name="Wang Y."/>
        </authorList>
    </citation>
    <scope>NUCLEOTIDE SEQUENCE [LARGE SCALE GENOMIC DNA]</scope>
    <source>
        <strain evidence="5 6">C2222</strain>
    </source>
</reference>
<dbReference type="PANTHER" id="PTHR45138:SF9">
    <property type="entry name" value="DIGUANYLATE CYCLASE DGCM-RELATED"/>
    <property type="match status" value="1"/>
</dbReference>
<name>A0ABT2YUJ4_9GAMM</name>
<protein>
    <recommendedName>
        <fullName evidence="1">diguanylate cyclase</fullName>
        <ecNumber evidence="1">2.7.7.65</ecNumber>
    </recommendedName>
</protein>
<comment type="catalytic activity">
    <reaction evidence="2">
        <text>2 GTP = 3',3'-c-di-GMP + 2 diphosphate</text>
        <dbReference type="Rhea" id="RHEA:24898"/>
        <dbReference type="ChEBI" id="CHEBI:33019"/>
        <dbReference type="ChEBI" id="CHEBI:37565"/>
        <dbReference type="ChEBI" id="CHEBI:58805"/>
        <dbReference type="EC" id="2.7.7.65"/>
    </reaction>
</comment>
<dbReference type="Gene3D" id="3.30.70.270">
    <property type="match status" value="1"/>
</dbReference>
<accession>A0ABT2YUJ4</accession>
<proteinExistence type="predicted"/>
<dbReference type="Proteomes" id="UP001209713">
    <property type="component" value="Unassembled WGS sequence"/>
</dbReference>
<feature type="transmembrane region" description="Helical" evidence="3">
    <location>
        <begin position="48"/>
        <end position="72"/>
    </location>
</feature>
<sequence length="251" mass="27900">MAPFARVFLRKVGRPRLVILLTVLTFLLSLIIKYFFDTFFISSSLIGELAFIFTASCIIAPLMSWYLLGLLFELDELEIKLTKLATIDSLTNTYNRGYFYAQSEAYLAQLTNQQASIDTAVAIIDLDDFKSINDVLGHAVGDKALHELSSLLREFAPSPNIVGRLGGDEFVCLLVETNLSDLTKLLKSLVLAVRDISIEGNITDLSITVSIGVAFIEIGDEFDDALLRADEALYRVKKQGKNGYMIYDASF</sequence>
<dbReference type="InterPro" id="IPR050469">
    <property type="entry name" value="Diguanylate_Cyclase"/>
</dbReference>
<evidence type="ECO:0000313" key="6">
    <source>
        <dbReference type="Proteomes" id="UP001209713"/>
    </source>
</evidence>
<keyword evidence="3" id="KW-0472">Membrane</keyword>
<dbReference type="InterPro" id="IPR043128">
    <property type="entry name" value="Rev_trsase/Diguanyl_cyclase"/>
</dbReference>
<keyword evidence="3" id="KW-1133">Transmembrane helix</keyword>
<dbReference type="EC" id="2.7.7.65" evidence="1"/>
<dbReference type="SMART" id="SM00267">
    <property type="entry name" value="GGDEF"/>
    <property type="match status" value="1"/>
</dbReference>
<dbReference type="EMBL" id="JAOVZB010000005">
    <property type="protein sequence ID" value="MCV2403566.1"/>
    <property type="molecule type" value="Genomic_DNA"/>
</dbReference>
<dbReference type="CDD" id="cd01949">
    <property type="entry name" value="GGDEF"/>
    <property type="match status" value="1"/>
</dbReference>
<evidence type="ECO:0000259" key="4">
    <source>
        <dbReference type="PROSITE" id="PS50887"/>
    </source>
</evidence>
<dbReference type="PROSITE" id="PS50887">
    <property type="entry name" value="GGDEF"/>
    <property type="match status" value="1"/>
</dbReference>
<evidence type="ECO:0000256" key="1">
    <source>
        <dbReference type="ARBA" id="ARBA00012528"/>
    </source>
</evidence>
<comment type="caution">
    <text evidence="5">The sequence shown here is derived from an EMBL/GenBank/DDBJ whole genome shotgun (WGS) entry which is preliminary data.</text>
</comment>
<dbReference type="PANTHER" id="PTHR45138">
    <property type="entry name" value="REGULATORY COMPONENTS OF SENSORY TRANSDUCTION SYSTEM"/>
    <property type="match status" value="1"/>
</dbReference>
<dbReference type="InterPro" id="IPR000160">
    <property type="entry name" value="GGDEF_dom"/>
</dbReference>